<dbReference type="Gene3D" id="3.30.450.20">
    <property type="entry name" value="PAS domain"/>
    <property type="match status" value="1"/>
</dbReference>
<dbReference type="Proteomes" id="UP001056756">
    <property type="component" value="Chromosome"/>
</dbReference>
<evidence type="ECO:0000259" key="10">
    <source>
        <dbReference type="PROSITE" id="PS50885"/>
    </source>
</evidence>
<dbReference type="PRINTS" id="PR00260">
    <property type="entry name" value="CHEMTRNSDUCR"/>
</dbReference>
<dbReference type="PROSITE" id="PS50111">
    <property type="entry name" value="CHEMOTAXIS_TRANSDUC_2"/>
    <property type="match status" value="1"/>
</dbReference>
<dbReference type="Gene3D" id="1.10.287.950">
    <property type="entry name" value="Methyl-accepting chemotaxis protein"/>
    <property type="match status" value="1"/>
</dbReference>
<comment type="subcellular location">
    <subcellularLocation>
        <location evidence="1">Cell membrane</location>
    </subcellularLocation>
</comment>
<dbReference type="CDD" id="cd06225">
    <property type="entry name" value="HAMP"/>
    <property type="match status" value="1"/>
</dbReference>
<evidence type="ECO:0000256" key="5">
    <source>
        <dbReference type="ARBA" id="ARBA00029447"/>
    </source>
</evidence>
<evidence type="ECO:0000256" key="1">
    <source>
        <dbReference type="ARBA" id="ARBA00004236"/>
    </source>
</evidence>
<dbReference type="AlphaFoldDB" id="A0A9J6ZGL2"/>
<dbReference type="SMART" id="SM00283">
    <property type="entry name" value="MA"/>
    <property type="match status" value="1"/>
</dbReference>
<gene>
    <name evidence="11" type="ORF">NAG76_02670</name>
</gene>
<dbReference type="PROSITE" id="PS50885">
    <property type="entry name" value="HAMP"/>
    <property type="match status" value="1"/>
</dbReference>
<feature type="compositionally biased region" description="Low complexity" evidence="7">
    <location>
        <begin position="538"/>
        <end position="557"/>
    </location>
</feature>
<organism evidence="11 12">
    <name type="scientific">Candidatus Pristimantibacillus lignocellulolyticus</name>
    <dbReference type="NCBI Taxonomy" id="2994561"/>
    <lineage>
        <taxon>Bacteria</taxon>
        <taxon>Bacillati</taxon>
        <taxon>Bacillota</taxon>
        <taxon>Bacilli</taxon>
        <taxon>Bacillales</taxon>
        <taxon>Paenibacillaceae</taxon>
        <taxon>Candidatus Pristimantibacillus</taxon>
    </lineage>
</organism>
<feature type="domain" description="HAMP" evidence="10">
    <location>
        <begin position="225"/>
        <end position="277"/>
    </location>
</feature>
<dbReference type="GO" id="GO:0005886">
    <property type="term" value="C:plasma membrane"/>
    <property type="evidence" value="ECO:0007669"/>
    <property type="project" value="UniProtKB-SubCell"/>
</dbReference>
<evidence type="ECO:0000256" key="4">
    <source>
        <dbReference type="ARBA" id="ARBA00023224"/>
    </source>
</evidence>
<dbReference type="SMART" id="SM00304">
    <property type="entry name" value="HAMP"/>
    <property type="match status" value="1"/>
</dbReference>
<evidence type="ECO:0000313" key="12">
    <source>
        <dbReference type="Proteomes" id="UP001056756"/>
    </source>
</evidence>
<dbReference type="Gene3D" id="1.10.8.500">
    <property type="entry name" value="HAMP domain in histidine kinase"/>
    <property type="match status" value="1"/>
</dbReference>
<dbReference type="CDD" id="cd11386">
    <property type="entry name" value="MCP_signal"/>
    <property type="match status" value="1"/>
</dbReference>
<dbReference type="InterPro" id="IPR003660">
    <property type="entry name" value="HAMP_dom"/>
</dbReference>
<evidence type="ECO:0000256" key="8">
    <source>
        <dbReference type="SAM" id="Phobius"/>
    </source>
</evidence>
<keyword evidence="4 6" id="KW-0807">Transducer</keyword>
<feature type="domain" description="Methyl-accepting transducer" evidence="9">
    <location>
        <begin position="296"/>
        <end position="532"/>
    </location>
</feature>
<evidence type="ECO:0000313" key="11">
    <source>
        <dbReference type="EMBL" id="URN95180.1"/>
    </source>
</evidence>
<feature type="region of interest" description="Disordered" evidence="7">
    <location>
        <begin position="535"/>
        <end position="557"/>
    </location>
</feature>
<keyword evidence="3 8" id="KW-0472">Membrane</keyword>
<protein>
    <submittedName>
        <fullName evidence="11">Methyl-accepting chemotaxis protein</fullName>
    </submittedName>
</protein>
<dbReference type="Pfam" id="PF00672">
    <property type="entry name" value="HAMP"/>
    <property type="match status" value="1"/>
</dbReference>
<accession>A0A9J6ZGL2</accession>
<evidence type="ECO:0000256" key="7">
    <source>
        <dbReference type="SAM" id="MobiDB-lite"/>
    </source>
</evidence>
<dbReference type="GO" id="GO:0007165">
    <property type="term" value="P:signal transduction"/>
    <property type="evidence" value="ECO:0007669"/>
    <property type="project" value="UniProtKB-KW"/>
</dbReference>
<evidence type="ECO:0000259" key="9">
    <source>
        <dbReference type="PROSITE" id="PS50111"/>
    </source>
</evidence>
<dbReference type="PANTHER" id="PTHR32089:SF112">
    <property type="entry name" value="LYSOZYME-LIKE PROTEIN-RELATED"/>
    <property type="match status" value="1"/>
</dbReference>
<dbReference type="KEGG" id="plig:NAG76_02670"/>
<dbReference type="PANTHER" id="PTHR32089">
    <property type="entry name" value="METHYL-ACCEPTING CHEMOTAXIS PROTEIN MCPB"/>
    <property type="match status" value="1"/>
</dbReference>
<proteinExistence type="inferred from homology"/>
<dbReference type="Pfam" id="PF00015">
    <property type="entry name" value="MCPsignal"/>
    <property type="match status" value="1"/>
</dbReference>
<evidence type="ECO:0000256" key="3">
    <source>
        <dbReference type="ARBA" id="ARBA00023136"/>
    </source>
</evidence>
<dbReference type="SUPFAM" id="SSF58104">
    <property type="entry name" value="Methyl-accepting chemotaxis protein (MCP) signaling domain"/>
    <property type="match status" value="1"/>
</dbReference>
<keyword evidence="8" id="KW-0812">Transmembrane</keyword>
<evidence type="ECO:0000256" key="2">
    <source>
        <dbReference type="ARBA" id="ARBA00022475"/>
    </source>
</evidence>
<keyword evidence="2" id="KW-1003">Cell membrane</keyword>
<dbReference type="InterPro" id="IPR004090">
    <property type="entry name" value="Chemotax_Me-accpt_rcpt"/>
</dbReference>
<sequence length="583" mass="62926">MIRWIKSRSLVVTCSIVLAIILIALNAITTQISYFAQKDEVYNEFNEVGSKLAGQAQANANLIETVASSLKAGQEGPENELTIIRKLLNAMVDDDVLTNAYYFSVDTIDKDGKTQLQFLQSSENLAQSGFDSGSAYISNDIYTEAYKKTQQKYAGLSQTYEDELGTWIAYMSPIMDGNGKVIAVFGLDFDYDKVETRINKLLIKSSLIGLVCSLLAIFLIVILVRVAIRPLRVLAVSSKKAALGDLTVQVPVTSDNEIGQASQAFNEMIISLRELTIQIERTSREVSDSSTSLKETAGQTEAATNEIATAIQSVASGAETQLASSKECQRAMMEMTIGIQKIAESSSVVSELAADTSDLAMQGETVINKTVEQMNTIEQRVFNAAEVMQELNDSSNRIGDILSHIADVANQTNLLALNASIEAARAGEYGKGFAVVAHEIRNLAERSKESSNEISEILNEIGSRSGQVTASLSSSANETRIGSELVNASGESFRSILRSVKEVSEQVQEVSAASQQMSAGSEEIAASLVELERMAHHSASNSQEVAAASEEQLASVEEVASSSEQLRSLASELRKAVGKFKVE</sequence>
<name>A0A9J6ZGL2_9BACL</name>
<reference evidence="11" key="1">
    <citation type="submission" date="2022-05" db="EMBL/GenBank/DDBJ databases">
        <title>Novel bacterial taxa in a minimal lignocellulolytic consortium and its capacity to transform plastics disclosed by genome-resolved metagenomics.</title>
        <authorList>
            <person name="Rodriguez C.A.D."/>
            <person name="Diaz-Garcia L."/>
            <person name="Herrera K."/>
            <person name="Tarazona N.A."/>
            <person name="Sproer C."/>
            <person name="Overmann J."/>
            <person name="Jimenez D.J."/>
        </authorList>
    </citation>
    <scope>NUCLEOTIDE SEQUENCE</scope>
    <source>
        <strain evidence="11">MAG5</strain>
    </source>
</reference>
<evidence type="ECO:0000256" key="6">
    <source>
        <dbReference type="PROSITE-ProRule" id="PRU00284"/>
    </source>
</evidence>
<feature type="transmembrane region" description="Helical" evidence="8">
    <location>
        <begin position="207"/>
        <end position="228"/>
    </location>
</feature>
<dbReference type="InterPro" id="IPR004089">
    <property type="entry name" value="MCPsignal_dom"/>
</dbReference>
<dbReference type="EMBL" id="CP097899">
    <property type="protein sequence ID" value="URN95180.1"/>
    <property type="molecule type" value="Genomic_DNA"/>
</dbReference>
<dbReference type="GO" id="GO:0004888">
    <property type="term" value="F:transmembrane signaling receptor activity"/>
    <property type="evidence" value="ECO:0007669"/>
    <property type="project" value="InterPro"/>
</dbReference>
<dbReference type="GO" id="GO:0006935">
    <property type="term" value="P:chemotaxis"/>
    <property type="evidence" value="ECO:0007669"/>
    <property type="project" value="InterPro"/>
</dbReference>
<comment type="similarity">
    <text evidence="5">Belongs to the methyl-accepting chemotaxis (MCP) protein family.</text>
</comment>
<keyword evidence="8" id="KW-1133">Transmembrane helix</keyword>